<dbReference type="STRING" id="36087.A0A077YUK2"/>
<dbReference type="InterPro" id="IPR004582">
    <property type="entry name" value="Checkpoint_prot_Rad17_Rad24"/>
</dbReference>
<dbReference type="InterPro" id="IPR027417">
    <property type="entry name" value="P-loop_NTPase"/>
</dbReference>
<keyword evidence="7" id="KW-0131">Cell cycle</keyword>
<dbReference type="AlphaFoldDB" id="A0A077YUK2"/>
<dbReference type="GO" id="GO:0003689">
    <property type="term" value="F:DNA clamp loader activity"/>
    <property type="evidence" value="ECO:0007669"/>
    <property type="project" value="TreeGrafter"/>
</dbReference>
<name>A0A077YUK2_TRITR</name>
<evidence type="ECO:0000313" key="8">
    <source>
        <dbReference type="EMBL" id="CDW51757.1"/>
    </source>
</evidence>
<protein>
    <submittedName>
        <fullName evidence="8">Cell cycle checkpoint protein RAD17</fullName>
    </submittedName>
</protein>
<reference evidence="8" key="2">
    <citation type="submission" date="2014-03" db="EMBL/GenBank/DDBJ databases">
        <title>The whipworm genome and dual-species transcriptomics of an intimate host-pathogen interaction.</title>
        <authorList>
            <person name="Foth B.J."/>
            <person name="Tsai I.J."/>
            <person name="Reid A.J."/>
            <person name="Bancroft A.J."/>
            <person name="Nichol S."/>
            <person name="Tracey A."/>
            <person name="Holroyd N."/>
            <person name="Cotton J.A."/>
            <person name="Stanley E.J."/>
            <person name="Zarowiecki M."/>
            <person name="Liu J.Z."/>
            <person name="Huckvale T."/>
            <person name="Cooper P.J."/>
            <person name="Grencis R.K."/>
            <person name="Berriman M."/>
        </authorList>
    </citation>
    <scope>NUCLEOTIDE SEQUENCE [LARGE SCALE GENOMIC DNA]</scope>
</reference>
<evidence type="ECO:0000256" key="3">
    <source>
        <dbReference type="ARBA" id="ARBA00022741"/>
    </source>
</evidence>
<evidence type="ECO:0000256" key="7">
    <source>
        <dbReference type="ARBA" id="ARBA00023306"/>
    </source>
</evidence>
<evidence type="ECO:0000256" key="6">
    <source>
        <dbReference type="ARBA" id="ARBA00023242"/>
    </source>
</evidence>
<dbReference type="GO" id="GO:0006281">
    <property type="term" value="P:DNA repair"/>
    <property type="evidence" value="ECO:0007669"/>
    <property type="project" value="InterPro"/>
</dbReference>
<evidence type="ECO:0000256" key="4">
    <source>
        <dbReference type="ARBA" id="ARBA00022763"/>
    </source>
</evidence>
<dbReference type="GO" id="GO:0003682">
    <property type="term" value="F:chromatin binding"/>
    <property type="evidence" value="ECO:0007669"/>
    <property type="project" value="TreeGrafter"/>
</dbReference>
<keyword evidence="3" id="KW-0547">Nucleotide-binding</keyword>
<evidence type="ECO:0000256" key="1">
    <source>
        <dbReference type="ARBA" id="ARBA00004123"/>
    </source>
</evidence>
<evidence type="ECO:0000256" key="2">
    <source>
        <dbReference type="ARBA" id="ARBA00006168"/>
    </source>
</evidence>
<keyword evidence="4" id="KW-0227">DNA damage</keyword>
<dbReference type="Proteomes" id="UP000030665">
    <property type="component" value="Unassembled WGS sequence"/>
</dbReference>
<dbReference type="SUPFAM" id="SSF52540">
    <property type="entry name" value="P-loop containing nucleoside triphosphate hydrolases"/>
    <property type="match status" value="1"/>
</dbReference>
<evidence type="ECO:0000313" key="9">
    <source>
        <dbReference type="Proteomes" id="UP000030665"/>
    </source>
</evidence>
<reference evidence="8" key="1">
    <citation type="submission" date="2014-01" db="EMBL/GenBank/DDBJ databases">
        <authorList>
            <person name="Aslett M."/>
        </authorList>
    </citation>
    <scope>NUCLEOTIDE SEQUENCE</scope>
</reference>
<comment type="subcellular location">
    <subcellularLocation>
        <location evidence="1">Nucleus</location>
    </subcellularLocation>
</comment>
<evidence type="ECO:0000256" key="5">
    <source>
        <dbReference type="ARBA" id="ARBA00022840"/>
    </source>
</evidence>
<comment type="similarity">
    <text evidence="2">Belongs to the rad17/RAD24 family.</text>
</comment>
<dbReference type="GO" id="GO:0000077">
    <property type="term" value="P:DNA damage checkpoint signaling"/>
    <property type="evidence" value="ECO:0007669"/>
    <property type="project" value="TreeGrafter"/>
</dbReference>
<accession>A0A077YUK2</accession>
<dbReference type="PANTHER" id="PTHR12172">
    <property type="entry name" value="CELL CYCLE CHECKPOINT PROTEIN RAD17"/>
    <property type="match status" value="1"/>
</dbReference>
<dbReference type="PANTHER" id="PTHR12172:SF0">
    <property type="entry name" value="CELL CYCLE CHECKPOINT PROTEIN RAD17"/>
    <property type="match status" value="1"/>
</dbReference>
<keyword evidence="6" id="KW-0539">Nucleus</keyword>
<sequence length="519" mass="58378">MELRKRGSWMEDAFEEVGSLPALQNGDSRKRGVRSASSEIRNPLFLWSEGFAPTQLGELVVHKRKVEEVSSTIRRIIRKEGKSRILLLVGPTGCGKLVTLKMICRSLGLELLEWENDCTTACNFWLSDRPSYAQNPLVRFKQFILQSTRYRSVVSVNGDAKKPLLPCSHVTVVKDIPVQFYDQSNLLVSMLQNCLMEGISTPLVFVATDGSSGNSKTDWHRLFNKAAIEALNIEVISFNPFPPTVMTKCLRSILSKVPTLGNCKHVDIDAIVQVADGDLRVAINSLQFAVEHSSNTFTINQKDTSIPLFRASGKFLYGKFSTDQSITSEKDAALDRLSIEGCVAKCGVDEHLFCLYLFENYLDFRPDLEDVEHISSCYSFADCLTHWDVAESLYPYAGSIAARSVATFFSSENPKRFKKIRKPQELALHKQTEELNSHCFHLSQKMGYCNLFGSFSFAVDCLSYLLNIKSRSGRNNSFDFKKTIAAVEALALELPNEPMQSWNNGSELSDEELRIDEYD</sequence>
<dbReference type="EMBL" id="HG805809">
    <property type="protein sequence ID" value="CDW51757.1"/>
    <property type="molecule type" value="Genomic_DNA"/>
</dbReference>
<dbReference type="GO" id="GO:0005634">
    <property type="term" value="C:nucleus"/>
    <property type="evidence" value="ECO:0007669"/>
    <property type="project" value="UniProtKB-SubCell"/>
</dbReference>
<gene>
    <name evidence="8" type="ORF">TTRE_0000001601</name>
</gene>
<dbReference type="Gene3D" id="3.40.50.300">
    <property type="entry name" value="P-loop containing nucleotide triphosphate hydrolases"/>
    <property type="match status" value="1"/>
</dbReference>
<dbReference type="Pfam" id="PF03215">
    <property type="entry name" value="Rad17"/>
    <property type="match status" value="1"/>
</dbReference>
<dbReference type="GO" id="GO:0005524">
    <property type="term" value="F:ATP binding"/>
    <property type="evidence" value="ECO:0007669"/>
    <property type="project" value="UniProtKB-KW"/>
</dbReference>
<dbReference type="Gene3D" id="1.10.8.60">
    <property type="match status" value="1"/>
</dbReference>
<dbReference type="OrthoDB" id="10265971at2759"/>
<organism evidence="8 9">
    <name type="scientific">Trichuris trichiura</name>
    <name type="common">Whipworm</name>
    <name type="synonym">Trichocephalus trichiurus</name>
    <dbReference type="NCBI Taxonomy" id="36087"/>
    <lineage>
        <taxon>Eukaryota</taxon>
        <taxon>Metazoa</taxon>
        <taxon>Ecdysozoa</taxon>
        <taxon>Nematoda</taxon>
        <taxon>Enoplea</taxon>
        <taxon>Dorylaimia</taxon>
        <taxon>Trichinellida</taxon>
        <taxon>Trichuridae</taxon>
        <taxon>Trichuris</taxon>
    </lineage>
</organism>
<dbReference type="GO" id="GO:0033314">
    <property type="term" value="P:mitotic DNA replication checkpoint signaling"/>
    <property type="evidence" value="ECO:0007669"/>
    <property type="project" value="TreeGrafter"/>
</dbReference>
<keyword evidence="5" id="KW-0067">ATP-binding</keyword>
<keyword evidence="9" id="KW-1185">Reference proteome</keyword>
<proteinExistence type="inferred from homology"/>